<reference evidence="2 4" key="2">
    <citation type="submission" date="2018-06" db="EMBL/GenBank/DDBJ databases">
        <authorList>
            <consortium name="PulseNet: The National Subtyping Network for Foodborne Disease Surveillance"/>
            <person name="Tarr C.L."/>
            <person name="Trees E."/>
            <person name="Katz L.S."/>
            <person name="Carleton-Romer H.A."/>
            <person name="Stroika S."/>
            <person name="Kucerova Z."/>
            <person name="Roache K.F."/>
            <person name="Sabol A.L."/>
            <person name="Besser J."/>
            <person name="Gerner-Smidt P."/>
        </authorList>
    </citation>
    <scope>NUCLEOTIDE SEQUENCE [LARGE SCALE GENOMIC DNA]</scope>
    <source>
        <strain evidence="2 4">PNUSAL002180</strain>
    </source>
</reference>
<dbReference type="InterPro" id="IPR024459">
    <property type="entry name" value="Acb1-like_N"/>
</dbReference>
<gene>
    <name evidence="2" type="ORF">A8L61_10200</name>
    <name evidence="3" type="ORF">GYR60_06555</name>
</gene>
<evidence type="ECO:0000313" key="3">
    <source>
        <dbReference type="EMBL" id="HAB8398179.1"/>
    </source>
</evidence>
<dbReference type="EMBL" id="AABAGT010000014">
    <property type="protein sequence ID" value="EAG0867646.1"/>
    <property type="molecule type" value="Genomic_DNA"/>
</dbReference>
<dbReference type="Proteomes" id="UP000358545">
    <property type="component" value="Unassembled WGS sequence"/>
</dbReference>
<proteinExistence type="predicted"/>
<dbReference type="RefSeq" id="WP_003731512.1">
    <property type="nucleotide sequence ID" value="NC_021826.1"/>
</dbReference>
<accession>A0A3H2W124</accession>
<dbReference type="NCBIfam" id="TIGR01555">
    <property type="entry name" value="phge_rel_HI1409"/>
    <property type="match status" value="1"/>
</dbReference>
<organism evidence="2 4">
    <name type="scientific">Listeria monocytogenes</name>
    <dbReference type="NCBI Taxonomy" id="1639"/>
    <lineage>
        <taxon>Bacteria</taxon>
        <taxon>Bacillati</taxon>
        <taxon>Bacillota</taxon>
        <taxon>Bacilli</taxon>
        <taxon>Bacillales</taxon>
        <taxon>Listeriaceae</taxon>
        <taxon>Listeria</taxon>
    </lineage>
</organism>
<dbReference type="Pfam" id="PF06381">
    <property type="entry name" value="Phage_portal_3"/>
    <property type="match status" value="1"/>
</dbReference>
<feature type="domain" description="Anti-CBASS protein Acb1-like N-terminal" evidence="1">
    <location>
        <begin position="52"/>
        <end position="407"/>
    </location>
</feature>
<dbReference type="Proteomes" id="UP000840197">
    <property type="component" value="Unassembled WGS sequence"/>
</dbReference>
<protein>
    <submittedName>
        <fullName evidence="2">DUF1073 domain-containing protein</fullName>
    </submittedName>
</protein>
<dbReference type="AlphaFoldDB" id="A0A3H2W124"/>
<evidence type="ECO:0000313" key="5">
    <source>
        <dbReference type="Proteomes" id="UP000840197"/>
    </source>
</evidence>
<name>A0A3H2W124_LISMN</name>
<comment type="caution">
    <text evidence="2">The sequence shown here is derived from an EMBL/GenBank/DDBJ whole genome shotgun (WGS) entry which is preliminary data.</text>
</comment>
<reference evidence="3 5" key="1">
    <citation type="journal article" date="2018" name="Genome Biol.">
        <title>SKESA: strategic k-mer extension for scrupulous assemblies.</title>
        <authorList>
            <person name="Souvorov A."/>
            <person name="Agarwala R."/>
            <person name="Lipman D.J."/>
        </authorList>
    </citation>
    <scope>NUCLEOTIDE SEQUENCE [LARGE SCALE GENOMIC DNA]</scope>
    <source>
        <strain evidence="3 5">CFIAFB20130012</strain>
    </source>
</reference>
<dbReference type="EMBL" id="DAAIHR010000005">
    <property type="protein sequence ID" value="HAB8398179.1"/>
    <property type="molecule type" value="Genomic_DNA"/>
</dbReference>
<sequence length="461" mass="52312">MYSIDKAKQAKIDSKIVNRNDFMVGHGKANSRDKLTRQTPGNGQKLDLKACENLYASNSIAMNIVDIISEDMVRAGWSLKTDNKEMKKNIESKWRKLKTKDRFQKLYADKRLYGDGFLSIGVVSSNREQADLSTAIDPKTIKSIPYINTFNTQKVTQLYLNQDMFSEHFGEVEFFEVNRVSQLGEEILSGTTASTSEQIHRSRIIHEQGLRFEGETKGRSIFESLYDIITVMDTSLWSVGQILYDFAFKVYKTDDIDALNKDDKANLTAMLDFMFRTEALAIIKGDEQLTKESTNVSGMKDLLDYGWDYLAGAVRMPKTVLKGQEAGTLTGAQYDVMNYYARVSSIQENRLRPQLEYLTRLLMWASDDCGPSIDPDSFEWAIEFNPLWNLDSKTDAEVRKLTAEADQIYIVNGVLDPDEVKETRFGRFGLENSSKFSGDSAEIDKLAKLVYDAYAKKNADG</sequence>
<evidence type="ECO:0000259" key="1">
    <source>
        <dbReference type="Pfam" id="PF06381"/>
    </source>
</evidence>
<evidence type="ECO:0000313" key="4">
    <source>
        <dbReference type="Proteomes" id="UP000358545"/>
    </source>
</evidence>
<dbReference type="InterPro" id="IPR006445">
    <property type="entry name" value="Phage-assoc_HI1409"/>
</dbReference>
<evidence type="ECO:0000313" key="2">
    <source>
        <dbReference type="EMBL" id="EAG0867646.1"/>
    </source>
</evidence>
<reference evidence="3" key="3">
    <citation type="submission" date="2020-01" db="EMBL/GenBank/DDBJ databases">
        <authorList>
            <consortium name="NCBI Pathogen Detection Project"/>
        </authorList>
    </citation>
    <scope>NUCLEOTIDE SEQUENCE</scope>
    <source>
        <strain evidence="3">CFIAFB20130012</strain>
    </source>
</reference>